<feature type="non-terminal residue" evidence="3">
    <location>
        <position position="30"/>
    </location>
</feature>
<evidence type="ECO:0000313" key="3">
    <source>
        <dbReference type="EMBL" id="EPC63177.1"/>
    </source>
</evidence>
<gene>
    <name evidence="3" type="ORF">Lpp14_05660</name>
</gene>
<dbReference type="GO" id="GO:0000160">
    <property type="term" value="P:phosphorelay signal transduction system"/>
    <property type="evidence" value="ECO:0007669"/>
    <property type="project" value="InterPro"/>
</dbReference>
<proteinExistence type="predicted"/>
<organism evidence="3 4">
    <name type="scientific">Lacticaseibacillus paracasei subsp. paracasei Lpp14</name>
    <dbReference type="NCBI Taxonomy" id="1256204"/>
    <lineage>
        <taxon>Bacteria</taxon>
        <taxon>Bacillati</taxon>
        <taxon>Bacillota</taxon>
        <taxon>Bacilli</taxon>
        <taxon>Lactobacillales</taxon>
        <taxon>Lactobacillaceae</taxon>
        <taxon>Lacticaseibacillus</taxon>
    </lineage>
</organism>
<name>A0A829GSE9_LACPA</name>
<comment type="caution">
    <text evidence="1">Lacks conserved residue(s) required for the propagation of feature annotation.</text>
</comment>
<dbReference type="InterPro" id="IPR001789">
    <property type="entry name" value="Sig_transdc_resp-reg_receiver"/>
</dbReference>
<accession>A0A829GSE9</accession>
<evidence type="ECO:0000256" key="1">
    <source>
        <dbReference type="PROSITE-ProRule" id="PRU00169"/>
    </source>
</evidence>
<dbReference type="PROSITE" id="PS50110">
    <property type="entry name" value="RESPONSE_REGULATORY"/>
    <property type="match status" value="1"/>
</dbReference>
<feature type="domain" description="Response regulatory" evidence="2">
    <location>
        <begin position="3"/>
        <end position="30"/>
    </location>
</feature>
<dbReference type="AlphaFoldDB" id="A0A829GSE9"/>
<sequence>MIKVLIVDDHEMVRLWLATYIGVQPDLEVV</sequence>
<dbReference type="Proteomes" id="UP000014264">
    <property type="component" value="Unassembled WGS sequence"/>
</dbReference>
<dbReference type="EMBL" id="ANJZ01000141">
    <property type="protein sequence ID" value="EPC63177.1"/>
    <property type="molecule type" value="Genomic_DNA"/>
</dbReference>
<dbReference type="Gene3D" id="3.40.50.2300">
    <property type="match status" value="1"/>
</dbReference>
<evidence type="ECO:0000313" key="4">
    <source>
        <dbReference type="Proteomes" id="UP000014264"/>
    </source>
</evidence>
<comment type="caution">
    <text evidence="3">The sequence shown here is derived from an EMBL/GenBank/DDBJ whole genome shotgun (WGS) entry which is preliminary data.</text>
</comment>
<dbReference type="InterPro" id="IPR011006">
    <property type="entry name" value="CheY-like_superfamily"/>
</dbReference>
<dbReference type="SUPFAM" id="SSF52172">
    <property type="entry name" value="CheY-like"/>
    <property type="match status" value="1"/>
</dbReference>
<protein>
    <submittedName>
        <fullName evidence="3">LuxR family two component transcriptional regulator</fullName>
    </submittedName>
</protein>
<reference evidence="3 4" key="1">
    <citation type="journal article" date="2013" name="PLoS ONE">
        <title>Lactobacillus paracasei comparative genomics: towards species pan-genome definition and exploitation of diversity.</title>
        <authorList>
            <person name="Smokvina T."/>
            <person name="Wels M."/>
            <person name="Polka J."/>
            <person name="Chervaux C."/>
            <person name="Brisse S."/>
            <person name="Boekhorst J."/>
            <person name="van Hylckama Vlieg J.E."/>
            <person name="Siezen R.J."/>
        </authorList>
    </citation>
    <scope>NUCLEOTIDE SEQUENCE [LARGE SCALE GENOMIC DNA]</scope>
    <source>
        <strain evidence="3 4">Lpp14</strain>
    </source>
</reference>
<evidence type="ECO:0000259" key="2">
    <source>
        <dbReference type="PROSITE" id="PS50110"/>
    </source>
</evidence>